<evidence type="ECO:0000256" key="2">
    <source>
        <dbReference type="ARBA" id="ARBA00022491"/>
    </source>
</evidence>
<dbReference type="GO" id="GO:0005634">
    <property type="term" value="C:nucleus"/>
    <property type="evidence" value="ECO:0007669"/>
    <property type="project" value="UniProtKB-SubCell"/>
</dbReference>
<dbReference type="InterPro" id="IPR050806">
    <property type="entry name" value="pacC/RIM101"/>
</dbReference>
<dbReference type="SMART" id="SM00355">
    <property type="entry name" value="ZnF_C2H2"/>
    <property type="match status" value="3"/>
</dbReference>
<feature type="compositionally biased region" description="Polar residues" evidence="10">
    <location>
        <begin position="63"/>
        <end position="78"/>
    </location>
</feature>
<evidence type="ECO:0000256" key="3">
    <source>
        <dbReference type="ARBA" id="ARBA00022723"/>
    </source>
</evidence>
<feature type="compositionally biased region" description="Polar residues" evidence="10">
    <location>
        <begin position="25"/>
        <end position="36"/>
    </location>
</feature>
<dbReference type="PANTHER" id="PTHR47257">
    <property type="entry name" value="PH-RESPONSE TRANSCRIPTION FACTOR PACC/RIM101"/>
    <property type="match status" value="1"/>
</dbReference>
<comment type="caution">
    <text evidence="12">The sequence shown here is derived from an EMBL/GenBank/DDBJ whole genome shotgun (WGS) entry which is preliminary data.</text>
</comment>
<feature type="compositionally biased region" description="Acidic residues" evidence="10">
    <location>
        <begin position="443"/>
        <end position="452"/>
    </location>
</feature>
<comment type="subcellular location">
    <subcellularLocation>
        <location evidence="1">Nucleus</location>
    </subcellularLocation>
</comment>
<keyword evidence="13" id="KW-1185">Reference proteome</keyword>
<evidence type="ECO:0000259" key="11">
    <source>
        <dbReference type="PROSITE" id="PS50157"/>
    </source>
</evidence>
<dbReference type="GO" id="GO:0008270">
    <property type="term" value="F:zinc ion binding"/>
    <property type="evidence" value="ECO:0007669"/>
    <property type="project" value="UniProtKB-KW"/>
</dbReference>
<keyword evidence="6" id="KW-0862">Zinc</keyword>
<dbReference type="GO" id="GO:0045944">
    <property type="term" value="P:positive regulation of transcription by RNA polymerase II"/>
    <property type="evidence" value="ECO:0007669"/>
    <property type="project" value="TreeGrafter"/>
</dbReference>
<dbReference type="PROSITE" id="PS00028">
    <property type="entry name" value="ZINC_FINGER_C2H2_1"/>
    <property type="match status" value="2"/>
</dbReference>
<evidence type="ECO:0000313" key="12">
    <source>
        <dbReference type="EMBL" id="KAH3668372.1"/>
    </source>
</evidence>
<keyword evidence="2" id="KW-0678">Repressor</keyword>
<evidence type="ECO:0000313" key="13">
    <source>
        <dbReference type="Proteomes" id="UP000769157"/>
    </source>
</evidence>
<dbReference type="RefSeq" id="XP_046062786.1">
    <property type="nucleotide sequence ID" value="XM_046202962.1"/>
</dbReference>
<dbReference type="Proteomes" id="UP000769157">
    <property type="component" value="Unassembled WGS sequence"/>
</dbReference>
<protein>
    <recommendedName>
        <fullName evidence="11">C2H2-type domain-containing protein</fullName>
    </recommendedName>
</protein>
<feature type="compositionally biased region" description="Low complexity" evidence="10">
    <location>
        <begin position="37"/>
        <end position="48"/>
    </location>
</feature>
<evidence type="ECO:0000256" key="8">
    <source>
        <dbReference type="ARBA" id="ARBA00038089"/>
    </source>
</evidence>
<evidence type="ECO:0000256" key="9">
    <source>
        <dbReference type="PROSITE-ProRule" id="PRU00042"/>
    </source>
</evidence>
<dbReference type="GeneID" id="70234093"/>
<proteinExistence type="inferred from homology"/>
<accession>A0A9P8PAE3</accession>
<dbReference type="InterPro" id="IPR013087">
    <property type="entry name" value="Znf_C2H2_type"/>
</dbReference>
<keyword evidence="5 9" id="KW-0863">Zinc-finger</keyword>
<dbReference type="InterPro" id="IPR036236">
    <property type="entry name" value="Znf_C2H2_sf"/>
</dbReference>
<dbReference type="PROSITE" id="PS50157">
    <property type="entry name" value="ZINC_FINGER_C2H2_2"/>
    <property type="match status" value="2"/>
</dbReference>
<comment type="similarity">
    <text evidence="8">Belongs to the pacC/RIM101 family.</text>
</comment>
<dbReference type="FunFam" id="3.30.160.60:FF:002343">
    <property type="entry name" value="Zinc finger protein 33A"/>
    <property type="match status" value="1"/>
</dbReference>
<dbReference type="EMBL" id="JAEUBE010000158">
    <property type="protein sequence ID" value="KAH3668372.1"/>
    <property type="molecule type" value="Genomic_DNA"/>
</dbReference>
<organism evidence="12 13">
    <name type="scientific">Ogataea philodendri</name>
    <dbReference type="NCBI Taxonomy" id="1378263"/>
    <lineage>
        <taxon>Eukaryota</taxon>
        <taxon>Fungi</taxon>
        <taxon>Dikarya</taxon>
        <taxon>Ascomycota</taxon>
        <taxon>Saccharomycotina</taxon>
        <taxon>Pichiomycetes</taxon>
        <taxon>Pichiales</taxon>
        <taxon>Pichiaceae</taxon>
        <taxon>Ogataea</taxon>
    </lineage>
</organism>
<reference evidence="12" key="2">
    <citation type="submission" date="2021-01" db="EMBL/GenBank/DDBJ databases">
        <authorList>
            <person name="Schikora-Tamarit M.A."/>
        </authorList>
    </citation>
    <scope>NUCLEOTIDE SEQUENCE</scope>
    <source>
        <strain evidence="12">CBS6075</strain>
    </source>
</reference>
<evidence type="ECO:0000256" key="10">
    <source>
        <dbReference type="SAM" id="MobiDB-lite"/>
    </source>
</evidence>
<dbReference type="Gene3D" id="3.30.160.60">
    <property type="entry name" value="Classic Zinc Finger"/>
    <property type="match status" value="2"/>
</dbReference>
<dbReference type="SUPFAM" id="SSF57667">
    <property type="entry name" value="beta-beta-alpha zinc fingers"/>
    <property type="match status" value="2"/>
</dbReference>
<gene>
    <name evidence="12" type="ORF">OGAPHI_002126</name>
</gene>
<feature type="region of interest" description="Disordered" evidence="10">
    <location>
        <begin position="425"/>
        <end position="452"/>
    </location>
</feature>
<dbReference type="PANTHER" id="PTHR47257:SF1">
    <property type="entry name" value="PH-RESPONSE TRANSCRIPTION FACTOR PACC_RIM101"/>
    <property type="match status" value="1"/>
</dbReference>
<keyword evidence="3" id="KW-0479">Metal-binding</keyword>
<dbReference type="OrthoDB" id="6155966at2759"/>
<evidence type="ECO:0000256" key="1">
    <source>
        <dbReference type="ARBA" id="ARBA00004123"/>
    </source>
</evidence>
<sequence>MSKSTLNVHPVAYLNADSDLRTQGERSNATKSNFTESTGSPLGSMSSSYTEVSSGPDSPPDTQPATSPSMKQSASTSSATLGTMLPNISSLDAVCNSFDTQPRYLYPSLRPHVPQIPQLPSLALQTPPRMQSAPPKSDDEGPLQCKWKGCSQYCDDAKSLYQHLCDTHVGRKSNKNLELSCQWEDCQVVTIKRDHITSHIRVHIPLKPYACDQCSKKFKRPQDLKKHAKTHFEDSRKNASKREKQMYEQMRGNWNYNYPVFDHSPLPHPYALPPPPPPPHQFENRKRKLDFAWNVPSLYDDLKRSKFQPVYNSDVAGKLNGFDGSRPAFDHSLPPLQNTRFGGFQSQQELVEASSYFNHMSSSMNMDPLHPKPVSLGTLYPSISANTMPPVNRSTDSEFVRKMNISSMQKSTEADLAAKMAAVDLSEPSDDDDRSSFHQSSDSDSEEEADSEVPEFFKHRFIIQEISNYLNELVASADVTERPAARQPLYPTMSV</sequence>
<keyword evidence="7" id="KW-0539">Nucleus</keyword>
<evidence type="ECO:0000256" key="4">
    <source>
        <dbReference type="ARBA" id="ARBA00022737"/>
    </source>
</evidence>
<evidence type="ECO:0000256" key="6">
    <source>
        <dbReference type="ARBA" id="ARBA00022833"/>
    </source>
</evidence>
<name>A0A9P8PAE3_9ASCO</name>
<feature type="region of interest" description="Disordered" evidence="10">
    <location>
        <begin position="1"/>
        <end position="78"/>
    </location>
</feature>
<dbReference type="AlphaFoldDB" id="A0A9P8PAE3"/>
<keyword evidence="4" id="KW-0677">Repeat</keyword>
<reference evidence="12" key="1">
    <citation type="journal article" date="2021" name="Open Biol.">
        <title>Shared evolutionary footprints suggest mitochondrial oxidative damage underlies multiple complex I losses in fungi.</title>
        <authorList>
            <person name="Schikora-Tamarit M.A."/>
            <person name="Marcet-Houben M."/>
            <person name="Nosek J."/>
            <person name="Gabaldon T."/>
        </authorList>
    </citation>
    <scope>NUCLEOTIDE SEQUENCE</scope>
    <source>
        <strain evidence="12">CBS6075</strain>
    </source>
</reference>
<evidence type="ECO:0000256" key="5">
    <source>
        <dbReference type="ARBA" id="ARBA00022771"/>
    </source>
</evidence>
<feature type="domain" description="C2H2-type" evidence="11">
    <location>
        <begin position="209"/>
        <end position="236"/>
    </location>
</feature>
<feature type="domain" description="C2H2-type" evidence="11">
    <location>
        <begin position="179"/>
        <end position="208"/>
    </location>
</feature>
<evidence type="ECO:0000256" key="7">
    <source>
        <dbReference type="ARBA" id="ARBA00023242"/>
    </source>
</evidence>